<dbReference type="OrthoDB" id="3945418at2759"/>
<feature type="binding site" description="axial binding residue" evidence="5">
    <location>
        <position position="566"/>
    </location>
    <ligand>
        <name>heme</name>
        <dbReference type="ChEBI" id="CHEBI:30413"/>
    </ligand>
    <ligandPart>
        <name>Fe</name>
        <dbReference type="ChEBI" id="CHEBI:18248"/>
    </ligandPart>
</feature>
<comment type="caution">
    <text evidence="7">The sequence shown here is derived from an EMBL/GenBank/DDBJ whole genome shotgun (WGS) entry which is preliminary data.</text>
</comment>
<keyword evidence="4 5" id="KW-0408">Iron</keyword>
<dbReference type="STRING" id="5539.A0A3E2GW73"/>
<reference evidence="7 8" key="1">
    <citation type="submission" date="2018-05" db="EMBL/GenBank/DDBJ databases">
        <title>Draft genome sequence of Scytalidium lignicola DSM 105466, a ubiquitous saprotrophic fungus.</title>
        <authorList>
            <person name="Buettner E."/>
            <person name="Gebauer A.M."/>
            <person name="Hofrichter M."/>
            <person name="Liers C."/>
            <person name="Kellner H."/>
        </authorList>
    </citation>
    <scope>NUCLEOTIDE SEQUENCE [LARGE SCALE GENOMIC DNA]</scope>
    <source>
        <strain evidence="7 8">DSM 105466</strain>
    </source>
</reference>
<evidence type="ECO:0008006" key="9">
    <source>
        <dbReference type="Google" id="ProtNLM"/>
    </source>
</evidence>
<dbReference type="GO" id="GO:0020037">
    <property type="term" value="F:heme binding"/>
    <property type="evidence" value="ECO:0007669"/>
    <property type="project" value="InterPro"/>
</dbReference>
<dbReference type="InterPro" id="IPR036396">
    <property type="entry name" value="Cyt_P450_sf"/>
</dbReference>
<dbReference type="OMA" id="MDQYHMH"/>
<proteinExistence type="inferred from homology"/>
<feature type="non-terminal residue" evidence="7">
    <location>
        <position position="1"/>
    </location>
</feature>
<evidence type="ECO:0000256" key="6">
    <source>
        <dbReference type="SAM" id="Phobius"/>
    </source>
</evidence>
<dbReference type="GO" id="GO:0016705">
    <property type="term" value="F:oxidoreductase activity, acting on paired donors, with incorporation or reduction of molecular oxygen"/>
    <property type="evidence" value="ECO:0007669"/>
    <property type="project" value="InterPro"/>
</dbReference>
<dbReference type="PRINTS" id="PR00465">
    <property type="entry name" value="EP450IV"/>
</dbReference>
<dbReference type="GO" id="GO:0004497">
    <property type="term" value="F:monooxygenase activity"/>
    <property type="evidence" value="ECO:0007669"/>
    <property type="project" value="InterPro"/>
</dbReference>
<dbReference type="Gene3D" id="1.10.630.10">
    <property type="entry name" value="Cytochrome P450"/>
    <property type="match status" value="1"/>
</dbReference>
<dbReference type="CDD" id="cd11062">
    <property type="entry name" value="CYP58-like"/>
    <property type="match status" value="1"/>
</dbReference>
<comment type="similarity">
    <text evidence="2">Belongs to the cytochrome P450 family.</text>
</comment>
<dbReference type="PANTHER" id="PTHR24305:SF166">
    <property type="entry name" value="CYTOCHROME P450 12A4, MITOCHONDRIAL-RELATED"/>
    <property type="match status" value="1"/>
</dbReference>
<keyword evidence="8" id="KW-1185">Reference proteome</keyword>
<evidence type="ECO:0000256" key="1">
    <source>
        <dbReference type="ARBA" id="ARBA00001971"/>
    </source>
</evidence>
<evidence type="ECO:0000256" key="5">
    <source>
        <dbReference type="PIRSR" id="PIRSR602403-1"/>
    </source>
</evidence>
<keyword evidence="3 5" id="KW-0479">Metal-binding</keyword>
<dbReference type="InterPro" id="IPR002403">
    <property type="entry name" value="Cyt_P450_E_grp-IV"/>
</dbReference>
<comment type="cofactor">
    <cofactor evidence="1 5">
        <name>heme</name>
        <dbReference type="ChEBI" id="CHEBI:30413"/>
    </cofactor>
</comment>
<keyword evidence="6" id="KW-1133">Transmembrane helix</keyword>
<dbReference type="AlphaFoldDB" id="A0A3E2GW73"/>
<feature type="non-terminal residue" evidence="7">
    <location>
        <position position="627"/>
    </location>
</feature>
<keyword evidence="5" id="KW-0349">Heme</keyword>
<dbReference type="PANTHER" id="PTHR24305">
    <property type="entry name" value="CYTOCHROME P450"/>
    <property type="match status" value="1"/>
</dbReference>
<evidence type="ECO:0000256" key="3">
    <source>
        <dbReference type="ARBA" id="ARBA00022723"/>
    </source>
</evidence>
<keyword evidence="6" id="KW-0472">Membrane</keyword>
<keyword evidence="6" id="KW-0812">Transmembrane</keyword>
<evidence type="ECO:0000313" key="8">
    <source>
        <dbReference type="Proteomes" id="UP000258309"/>
    </source>
</evidence>
<accession>A0A3E2GW73</accession>
<protein>
    <recommendedName>
        <fullName evidence="9">Trichodiene oxygenase</fullName>
    </recommendedName>
</protein>
<dbReference type="SUPFAM" id="SSF48264">
    <property type="entry name" value="Cytochrome P450"/>
    <property type="match status" value="1"/>
</dbReference>
<dbReference type="InterPro" id="IPR050121">
    <property type="entry name" value="Cytochrome_P450_monoxygenase"/>
</dbReference>
<gene>
    <name evidence="7" type="ORF">B7463_g10983</name>
</gene>
<evidence type="ECO:0000256" key="2">
    <source>
        <dbReference type="ARBA" id="ARBA00010617"/>
    </source>
</evidence>
<dbReference type="PRINTS" id="PR00385">
    <property type="entry name" value="P450"/>
</dbReference>
<feature type="transmembrane region" description="Helical" evidence="6">
    <location>
        <begin position="122"/>
        <end position="143"/>
    </location>
</feature>
<dbReference type="Proteomes" id="UP000258309">
    <property type="component" value="Unassembled WGS sequence"/>
</dbReference>
<dbReference type="EMBL" id="NCSJ02000340">
    <property type="protein sequence ID" value="RFU25350.1"/>
    <property type="molecule type" value="Genomic_DNA"/>
</dbReference>
<dbReference type="InterPro" id="IPR001128">
    <property type="entry name" value="Cyt_P450"/>
</dbReference>
<evidence type="ECO:0000256" key="4">
    <source>
        <dbReference type="ARBA" id="ARBA00023004"/>
    </source>
</evidence>
<organism evidence="7 8">
    <name type="scientific">Scytalidium lignicola</name>
    <name type="common">Hyphomycete</name>
    <dbReference type="NCBI Taxonomy" id="5539"/>
    <lineage>
        <taxon>Eukaryota</taxon>
        <taxon>Fungi</taxon>
        <taxon>Dikarya</taxon>
        <taxon>Ascomycota</taxon>
        <taxon>Pezizomycotina</taxon>
        <taxon>Leotiomycetes</taxon>
        <taxon>Leotiomycetes incertae sedis</taxon>
        <taxon>Scytalidium</taxon>
    </lineage>
</organism>
<name>A0A3E2GW73_SCYLI</name>
<dbReference type="GO" id="GO:0005506">
    <property type="term" value="F:iron ion binding"/>
    <property type="evidence" value="ECO:0007669"/>
    <property type="project" value="InterPro"/>
</dbReference>
<sequence>MAERKRRADPWYLQKQGILGPRSFFPCGTVLAEPPDSARDGTCSGRLLPKMMENVANVEHPSFGPPASREYPRRLTFLVTLFDTTPDVQRSVVMDFSKYRNLDWGLARTTLVQELHPLFPKFAGLLGVLYVLYAVGLGIYRLFLSPIAKFPGPKLAALTQWYEIYFDIVRKGGGQFPFEIKRMHDVYGPIVRINPWELHVDNPEFYDTIYATNKSYDKMTHFQFRFNVPAATFSTADSEEHRVRRAAISPFFSKARIRGRAYQIQSIVDGISHRLSTEYAGKGKVLNIENMWGCYTADVIMDIVFARPKYFSRYPDFASPFTLALRQMAVWSHITLHFGWILTLMNCIPNAVTKILFPPFKPVIEFQEEMDKEIKEVLAGRNEEAKAATQPTVFHDILSSNLPPHELSLKRLDEEAVGLVGAGTETTGWSMTIGTFHILDNPHVLKKLKNELIEAMPDPNQPLSITELEKLPYLDAVVKEILRIAFGGVERLPRINRTDAWVYDKWVIPPGTPVGMDQYHMHSNELIFPEPSVFKPERWLGNPRGPDGTKLLTYYLTTFAKGTRMCTGLHLAYAEIYIGLSTLFRRHNLELFETTRRDVEFYAEYLKASPWPGSKGVRVLVKENCIS</sequence>
<evidence type="ECO:0000313" key="7">
    <source>
        <dbReference type="EMBL" id="RFU25350.1"/>
    </source>
</evidence>
<dbReference type="Pfam" id="PF00067">
    <property type="entry name" value="p450"/>
    <property type="match status" value="1"/>
</dbReference>